<protein>
    <submittedName>
        <fullName evidence="1">Uncharacterized protein</fullName>
    </submittedName>
</protein>
<dbReference type="Proteomes" id="UP001153331">
    <property type="component" value="Unassembled WGS sequence"/>
</dbReference>
<accession>A0ACC2I2M8</accession>
<proteinExistence type="predicted"/>
<keyword evidence="2" id="KW-1185">Reference proteome</keyword>
<sequence length="365" mass="41323">MSALLTVPRELRDEIMHHLILPATIYTSSARANTHSLHQHGSRKFEETYVDTRILIPSRLPGNVLSTCRQLRQECLDHQTRLLNSSAPAEVETPKVEASNSTKTADRSGTEFDEAAECTGDDGVSLRITLEIQRGQSGPFGGFFVPIREELSPRFLALLPLIKHARRLKIVVWPGFDWWNGPTQASPLEQWRQKKALLKRINAYQIGHTEQPGQVEASQTSESSQTKPDAVSVAVGKILRQLPAVEELDLNILIATGDLFRWDLPDVKWERIQPWLDGPIVKDEGMRLRKVSRTLTSVWQRPDVEIASHQSFYVQKETRIDGLSNKWLVQRQAGLRAPMFEYVAHLAALELPETSINESFERIDS</sequence>
<evidence type="ECO:0000313" key="1">
    <source>
        <dbReference type="EMBL" id="KAJ8109607.1"/>
    </source>
</evidence>
<gene>
    <name evidence="1" type="ORF">OPT61_g7331</name>
</gene>
<evidence type="ECO:0000313" key="2">
    <source>
        <dbReference type="Proteomes" id="UP001153331"/>
    </source>
</evidence>
<organism evidence="1 2">
    <name type="scientific">Boeremia exigua</name>
    <dbReference type="NCBI Taxonomy" id="749465"/>
    <lineage>
        <taxon>Eukaryota</taxon>
        <taxon>Fungi</taxon>
        <taxon>Dikarya</taxon>
        <taxon>Ascomycota</taxon>
        <taxon>Pezizomycotina</taxon>
        <taxon>Dothideomycetes</taxon>
        <taxon>Pleosporomycetidae</taxon>
        <taxon>Pleosporales</taxon>
        <taxon>Pleosporineae</taxon>
        <taxon>Didymellaceae</taxon>
        <taxon>Boeremia</taxon>
    </lineage>
</organism>
<reference evidence="1" key="1">
    <citation type="submission" date="2022-11" db="EMBL/GenBank/DDBJ databases">
        <title>Genome Sequence of Boeremia exigua.</title>
        <authorList>
            <person name="Buettner E."/>
        </authorList>
    </citation>
    <scope>NUCLEOTIDE SEQUENCE</scope>
    <source>
        <strain evidence="1">CU02</strain>
    </source>
</reference>
<comment type="caution">
    <text evidence="1">The sequence shown here is derived from an EMBL/GenBank/DDBJ whole genome shotgun (WGS) entry which is preliminary data.</text>
</comment>
<dbReference type="EMBL" id="JAPHNI010000592">
    <property type="protein sequence ID" value="KAJ8109607.1"/>
    <property type="molecule type" value="Genomic_DNA"/>
</dbReference>
<name>A0ACC2I2M8_9PLEO</name>